<dbReference type="EMBL" id="VCKX01000033">
    <property type="protein sequence ID" value="TMR35496.1"/>
    <property type="molecule type" value="Genomic_DNA"/>
</dbReference>
<name>A0A5S4GRB3_9ACTN</name>
<gene>
    <name evidence="1" type="ORF">ETD85_13830</name>
</gene>
<organism evidence="1 2">
    <name type="scientific">Nonomuraea zeae</name>
    <dbReference type="NCBI Taxonomy" id="1642303"/>
    <lineage>
        <taxon>Bacteria</taxon>
        <taxon>Bacillati</taxon>
        <taxon>Actinomycetota</taxon>
        <taxon>Actinomycetes</taxon>
        <taxon>Streptosporangiales</taxon>
        <taxon>Streptosporangiaceae</taxon>
        <taxon>Nonomuraea</taxon>
    </lineage>
</organism>
<dbReference type="Proteomes" id="UP000306628">
    <property type="component" value="Unassembled WGS sequence"/>
</dbReference>
<accession>A0A5S4GRB3</accession>
<dbReference type="OrthoDB" id="1190024at2"/>
<comment type="caution">
    <text evidence="1">The sequence shown here is derived from an EMBL/GenBank/DDBJ whole genome shotgun (WGS) entry which is preliminary data.</text>
</comment>
<keyword evidence="2" id="KW-1185">Reference proteome</keyword>
<proteinExistence type="predicted"/>
<evidence type="ECO:0000313" key="1">
    <source>
        <dbReference type="EMBL" id="TMR35496.1"/>
    </source>
</evidence>
<dbReference type="RefSeq" id="WP_138690084.1">
    <property type="nucleotide sequence ID" value="NZ_JBHSAZ010000081.1"/>
</dbReference>
<sequence length="118" mass="13608">MWDADHIRARMADLARQDPECRRFGASWHRYRLGPVLTEAEDWVVPDGLPLPFPHTGHWNPYQDEDYYDPRRVTGSLVIAEYGCGIVYRLVITGPARGEVWLDDRETDRGLMPVGPFP</sequence>
<reference evidence="1 2" key="1">
    <citation type="submission" date="2019-05" db="EMBL/GenBank/DDBJ databases">
        <title>Draft genome sequence of Nonomuraea zeae DSM 100528.</title>
        <authorList>
            <person name="Saricaoglu S."/>
            <person name="Isik K."/>
        </authorList>
    </citation>
    <scope>NUCLEOTIDE SEQUENCE [LARGE SCALE GENOMIC DNA]</scope>
    <source>
        <strain evidence="1 2">DSM 100528</strain>
    </source>
</reference>
<dbReference type="AlphaFoldDB" id="A0A5S4GRB3"/>
<evidence type="ECO:0000313" key="2">
    <source>
        <dbReference type="Proteomes" id="UP000306628"/>
    </source>
</evidence>
<protein>
    <submittedName>
        <fullName evidence="1">Uncharacterized protein</fullName>
    </submittedName>
</protein>